<dbReference type="Proteomes" id="UP000807342">
    <property type="component" value="Unassembled WGS sequence"/>
</dbReference>
<dbReference type="InterPro" id="IPR036047">
    <property type="entry name" value="F-box-like_dom_sf"/>
</dbReference>
<dbReference type="Pfam" id="PF12937">
    <property type="entry name" value="F-box-like"/>
    <property type="match status" value="1"/>
</dbReference>
<dbReference type="AlphaFoldDB" id="A0A9P6C676"/>
<organism evidence="2 3">
    <name type="scientific">Macrolepiota fuliginosa MF-IS2</name>
    <dbReference type="NCBI Taxonomy" id="1400762"/>
    <lineage>
        <taxon>Eukaryota</taxon>
        <taxon>Fungi</taxon>
        <taxon>Dikarya</taxon>
        <taxon>Basidiomycota</taxon>
        <taxon>Agaricomycotina</taxon>
        <taxon>Agaricomycetes</taxon>
        <taxon>Agaricomycetidae</taxon>
        <taxon>Agaricales</taxon>
        <taxon>Agaricineae</taxon>
        <taxon>Agaricaceae</taxon>
        <taxon>Macrolepiota</taxon>
    </lineage>
</organism>
<name>A0A9P6C676_9AGAR</name>
<dbReference type="InterPro" id="IPR001810">
    <property type="entry name" value="F-box_dom"/>
</dbReference>
<proteinExistence type="predicted"/>
<evidence type="ECO:0000259" key="1">
    <source>
        <dbReference type="PROSITE" id="PS50181"/>
    </source>
</evidence>
<sequence length="186" mass="21541">MMSELPLPDDVLVEILAHLSPSDIIRTRQACRRLYSASKQRALWLYIMKRVHYAFPAEIDPISLGEPELEHLLVRAEVMDQVWANSCPTRCHREKYESRVPLDMPWCLGAGPCIVLEQEPMKYSWYRAEQMEGPIFSYDATANLGPQQQHLPGFRHSYVERGTDTCFIAHLLRDDSREDAQAAYYL</sequence>
<dbReference type="SUPFAM" id="SSF81383">
    <property type="entry name" value="F-box domain"/>
    <property type="match status" value="1"/>
</dbReference>
<keyword evidence="3" id="KW-1185">Reference proteome</keyword>
<dbReference type="Gene3D" id="1.20.1280.50">
    <property type="match status" value="1"/>
</dbReference>
<dbReference type="SMART" id="SM00256">
    <property type="entry name" value="FBOX"/>
    <property type="match status" value="1"/>
</dbReference>
<feature type="domain" description="F-box" evidence="1">
    <location>
        <begin position="1"/>
        <end position="47"/>
    </location>
</feature>
<gene>
    <name evidence="2" type="ORF">P691DRAFT_457642</name>
</gene>
<dbReference type="CDD" id="cd09917">
    <property type="entry name" value="F-box_SF"/>
    <property type="match status" value="1"/>
</dbReference>
<dbReference type="OrthoDB" id="3068749at2759"/>
<dbReference type="PROSITE" id="PS50181">
    <property type="entry name" value="FBOX"/>
    <property type="match status" value="1"/>
</dbReference>
<dbReference type="EMBL" id="MU151102">
    <property type="protein sequence ID" value="KAF9450565.1"/>
    <property type="molecule type" value="Genomic_DNA"/>
</dbReference>
<evidence type="ECO:0000313" key="2">
    <source>
        <dbReference type="EMBL" id="KAF9450565.1"/>
    </source>
</evidence>
<accession>A0A9P6C676</accession>
<reference evidence="2" key="1">
    <citation type="submission" date="2020-11" db="EMBL/GenBank/DDBJ databases">
        <authorList>
            <consortium name="DOE Joint Genome Institute"/>
            <person name="Ahrendt S."/>
            <person name="Riley R."/>
            <person name="Andreopoulos W."/>
            <person name="Labutti K."/>
            <person name="Pangilinan J."/>
            <person name="Ruiz-Duenas F.J."/>
            <person name="Barrasa J.M."/>
            <person name="Sanchez-Garcia M."/>
            <person name="Camarero S."/>
            <person name="Miyauchi S."/>
            <person name="Serrano A."/>
            <person name="Linde D."/>
            <person name="Babiker R."/>
            <person name="Drula E."/>
            <person name="Ayuso-Fernandez I."/>
            <person name="Pacheco R."/>
            <person name="Padilla G."/>
            <person name="Ferreira P."/>
            <person name="Barriuso J."/>
            <person name="Kellner H."/>
            <person name="Castanera R."/>
            <person name="Alfaro M."/>
            <person name="Ramirez L."/>
            <person name="Pisabarro A.G."/>
            <person name="Kuo A."/>
            <person name="Tritt A."/>
            <person name="Lipzen A."/>
            <person name="He G."/>
            <person name="Yan M."/>
            <person name="Ng V."/>
            <person name="Cullen D."/>
            <person name="Martin F."/>
            <person name="Rosso M.-N."/>
            <person name="Henrissat B."/>
            <person name="Hibbett D."/>
            <person name="Martinez A.T."/>
            <person name="Grigoriev I.V."/>
        </authorList>
    </citation>
    <scope>NUCLEOTIDE SEQUENCE</scope>
    <source>
        <strain evidence="2">MF-IS2</strain>
    </source>
</reference>
<protein>
    <recommendedName>
        <fullName evidence="1">F-box domain-containing protein</fullName>
    </recommendedName>
</protein>
<comment type="caution">
    <text evidence="2">The sequence shown here is derived from an EMBL/GenBank/DDBJ whole genome shotgun (WGS) entry which is preliminary data.</text>
</comment>
<evidence type="ECO:0000313" key="3">
    <source>
        <dbReference type="Proteomes" id="UP000807342"/>
    </source>
</evidence>